<reference evidence="4" key="1">
    <citation type="journal article" date="2019" name="Int. J. Syst. Evol. Microbiol.">
        <title>The Global Catalogue of Microorganisms (GCM) 10K type strain sequencing project: providing services to taxonomists for standard genome sequencing and annotation.</title>
        <authorList>
            <consortium name="The Broad Institute Genomics Platform"/>
            <consortium name="The Broad Institute Genome Sequencing Center for Infectious Disease"/>
            <person name="Wu L."/>
            <person name="Ma J."/>
        </authorList>
    </citation>
    <scope>NUCLEOTIDE SEQUENCE [LARGE SCALE GENOMIC DNA]</scope>
    <source>
        <strain evidence="4">JCM 18303</strain>
    </source>
</reference>
<proteinExistence type="inferred from homology"/>
<organism evidence="3 4">
    <name type="scientific">Pseudonocardia eucalypti</name>
    <dbReference type="NCBI Taxonomy" id="648755"/>
    <lineage>
        <taxon>Bacteria</taxon>
        <taxon>Bacillati</taxon>
        <taxon>Actinomycetota</taxon>
        <taxon>Actinomycetes</taxon>
        <taxon>Pseudonocardiales</taxon>
        <taxon>Pseudonocardiaceae</taxon>
        <taxon>Pseudonocardia</taxon>
    </lineage>
</organism>
<dbReference type="Pfam" id="PF19086">
    <property type="entry name" value="Terpene_syn_C_2"/>
    <property type="match status" value="1"/>
</dbReference>
<name>A0ABP9QNS3_9PSEU</name>
<dbReference type="PANTHER" id="PTHR35201:SF4">
    <property type="entry name" value="BETA-PINACENE SYNTHASE-RELATED"/>
    <property type="match status" value="1"/>
</dbReference>
<evidence type="ECO:0000256" key="2">
    <source>
        <dbReference type="RuleBase" id="RU366034"/>
    </source>
</evidence>
<comment type="caution">
    <text evidence="3">The sequence shown here is derived from an EMBL/GenBank/DDBJ whole genome shotgun (WGS) entry which is preliminary data.</text>
</comment>
<keyword evidence="1 2" id="KW-0456">Lyase</keyword>
<dbReference type="InterPro" id="IPR008949">
    <property type="entry name" value="Isoprenoid_synthase_dom_sf"/>
</dbReference>
<dbReference type="PANTHER" id="PTHR35201">
    <property type="entry name" value="TERPENE SYNTHASE"/>
    <property type="match status" value="1"/>
</dbReference>
<protein>
    <recommendedName>
        <fullName evidence="2">Terpene synthase</fullName>
        <ecNumber evidence="2">4.2.3.-</ecNumber>
    </recommendedName>
</protein>
<comment type="cofactor">
    <cofactor evidence="2">
        <name>Mg(2+)</name>
        <dbReference type="ChEBI" id="CHEBI:18420"/>
    </cofactor>
</comment>
<dbReference type="Proteomes" id="UP001428817">
    <property type="component" value="Unassembled WGS sequence"/>
</dbReference>
<gene>
    <name evidence="3" type="ORF">GCM10023321_54010</name>
</gene>
<evidence type="ECO:0000313" key="3">
    <source>
        <dbReference type="EMBL" id="GAA5164839.1"/>
    </source>
</evidence>
<keyword evidence="2" id="KW-0479">Metal-binding</keyword>
<dbReference type="InterPro" id="IPR034686">
    <property type="entry name" value="Terpene_cyclase-like_2"/>
</dbReference>
<dbReference type="SUPFAM" id="SSF48576">
    <property type="entry name" value="Terpenoid synthases"/>
    <property type="match status" value="1"/>
</dbReference>
<keyword evidence="2" id="KW-0460">Magnesium</keyword>
<comment type="similarity">
    <text evidence="2">Belongs to the terpene synthase family.</text>
</comment>
<dbReference type="Gene3D" id="1.10.600.10">
    <property type="entry name" value="Farnesyl Diphosphate Synthase"/>
    <property type="match status" value="1"/>
</dbReference>
<evidence type="ECO:0000256" key="1">
    <source>
        <dbReference type="ARBA" id="ARBA00023239"/>
    </source>
</evidence>
<sequence length="336" mass="38126">MPMIDSSALVEGFYPDPPPANPQARRAEEAVITWLWRIGFLTTPEQEAHLRSFEFGTYHGLATPDAGLDALVLGLKWFCWGSLADDQYDNYDWGEREHRLARMIDDVRAAVAGRPVAVSNPVLAGFVEYWPDLTKGLAEASLRRITGHFVDYLQAILLQNRYHARGEVPDAATFLMLRRNTIAMVFQADVLEIIGERRVPEPLWESLPLRELVWCFADITAWHNDVYGLEKDLADRQTCNAVRVVAAGEECDLDTAVARVLERARHRQRLMLELERGLPELTRRLGLPASAAARAARLVEDLRAYVHANLVWIGQTARYDLNRPRIRGTFDDVLSR</sequence>
<dbReference type="EC" id="4.2.3.-" evidence="2"/>
<keyword evidence="4" id="KW-1185">Reference proteome</keyword>
<dbReference type="EMBL" id="BAABJP010000030">
    <property type="protein sequence ID" value="GAA5164839.1"/>
    <property type="molecule type" value="Genomic_DNA"/>
</dbReference>
<accession>A0ABP9QNS3</accession>
<evidence type="ECO:0000313" key="4">
    <source>
        <dbReference type="Proteomes" id="UP001428817"/>
    </source>
</evidence>